<evidence type="ECO:0000259" key="5">
    <source>
        <dbReference type="SMART" id="SM00967"/>
    </source>
</evidence>
<dbReference type="NCBIfam" id="TIGR00186">
    <property type="entry name" value="rRNA_methyl_3"/>
    <property type="match status" value="1"/>
</dbReference>
<dbReference type="GO" id="GO:0008173">
    <property type="term" value="F:RNA methyltransferase activity"/>
    <property type="evidence" value="ECO:0007669"/>
    <property type="project" value="InterPro"/>
</dbReference>
<organism evidence="6 7">
    <name type="scientific">Hydrogeniiclostridium mannosilyticum</name>
    <dbReference type="NCBI Taxonomy" id="2764322"/>
    <lineage>
        <taxon>Bacteria</taxon>
        <taxon>Bacillati</taxon>
        <taxon>Bacillota</taxon>
        <taxon>Clostridia</taxon>
        <taxon>Eubacteriales</taxon>
        <taxon>Acutalibacteraceae</taxon>
        <taxon>Hydrogeniiclostridium</taxon>
    </lineage>
</organism>
<accession>A0A328UA85</accession>
<evidence type="ECO:0000256" key="3">
    <source>
        <dbReference type="ARBA" id="ARBA00022679"/>
    </source>
</evidence>
<dbReference type="GO" id="GO:0003723">
    <property type="term" value="F:RNA binding"/>
    <property type="evidence" value="ECO:0007669"/>
    <property type="project" value="InterPro"/>
</dbReference>
<dbReference type="CDD" id="cd18103">
    <property type="entry name" value="SpoU-like_RlmB"/>
    <property type="match status" value="1"/>
</dbReference>
<dbReference type="FunFam" id="3.40.1280.10:FF:000008">
    <property type="entry name" value="Group 3 RNA methyltransferase TrmH"/>
    <property type="match status" value="1"/>
</dbReference>
<dbReference type="GO" id="GO:0005829">
    <property type="term" value="C:cytosol"/>
    <property type="evidence" value="ECO:0007669"/>
    <property type="project" value="TreeGrafter"/>
</dbReference>
<dbReference type="Gene3D" id="3.40.1280.10">
    <property type="match status" value="1"/>
</dbReference>
<dbReference type="RefSeq" id="WP_112333090.1">
    <property type="nucleotide sequence ID" value="NZ_QLYR01000007.1"/>
</dbReference>
<feature type="domain" description="RNA 2-O ribose methyltransferase substrate binding" evidence="5">
    <location>
        <begin position="50"/>
        <end position="136"/>
    </location>
</feature>
<feature type="compositionally biased region" description="Basic and acidic residues" evidence="4">
    <location>
        <begin position="30"/>
        <end position="46"/>
    </location>
</feature>
<dbReference type="PANTHER" id="PTHR46429">
    <property type="entry name" value="23S RRNA (GUANOSINE-2'-O-)-METHYLTRANSFERASE RLMB"/>
    <property type="match status" value="1"/>
</dbReference>
<dbReference type="InterPro" id="IPR029064">
    <property type="entry name" value="Ribosomal_eL30-like_sf"/>
</dbReference>
<dbReference type="EMBL" id="QLYR01000007">
    <property type="protein sequence ID" value="RAQ28134.1"/>
    <property type="molecule type" value="Genomic_DNA"/>
</dbReference>
<dbReference type="PANTHER" id="PTHR46429:SF1">
    <property type="entry name" value="23S RRNA (GUANOSINE-2'-O-)-METHYLTRANSFERASE RLMB"/>
    <property type="match status" value="1"/>
</dbReference>
<evidence type="ECO:0000313" key="6">
    <source>
        <dbReference type="EMBL" id="RAQ28134.1"/>
    </source>
</evidence>
<evidence type="ECO:0000256" key="4">
    <source>
        <dbReference type="SAM" id="MobiDB-lite"/>
    </source>
</evidence>
<dbReference type="Proteomes" id="UP000249377">
    <property type="component" value="Unassembled WGS sequence"/>
</dbReference>
<comment type="similarity">
    <text evidence="1">Belongs to the class IV-like SAM-binding methyltransferase superfamily. RNA methyltransferase TrmH family.</text>
</comment>
<dbReference type="Pfam" id="PF08032">
    <property type="entry name" value="SpoU_sub_bind"/>
    <property type="match status" value="1"/>
</dbReference>
<gene>
    <name evidence="6" type="ORF">DPQ25_10255</name>
</gene>
<comment type="caution">
    <text evidence="6">The sequence shown here is derived from an EMBL/GenBank/DDBJ whole genome shotgun (WGS) entry which is preliminary data.</text>
</comment>
<keyword evidence="3 6" id="KW-0808">Transferase</keyword>
<evidence type="ECO:0000256" key="1">
    <source>
        <dbReference type="ARBA" id="ARBA00007228"/>
    </source>
</evidence>
<sequence>MKERNPRRGAAAGHQGEFVRKAHVSGRDPLPQRDRAESSRKDEEGHGLQIIAGRNAVNEALRSGRTIDVLYIARDALRAGTDAQDAPSAKGLRALAAKARAAGAVIKEADNRKLDGLCGGAVHQGVVASAAVKEYVTVDEILNLAQQRGEAPFIIIADELEDPHNLGAILRTAECAGAHGVIIPKRRSVGLTYAVGKASAGAVEYMPVARAVNIAATIEDLKKRGVWIYAADMDGQPWCSVDYSGPCALVIGSEGSGVGRLVKEKSDFVISLPLKGKINSLNASVACGILCYEVARQRGGWKAR</sequence>
<dbReference type="GO" id="GO:0006396">
    <property type="term" value="P:RNA processing"/>
    <property type="evidence" value="ECO:0007669"/>
    <property type="project" value="InterPro"/>
</dbReference>
<name>A0A328UA85_9FIRM</name>
<keyword evidence="2 6" id="KW-0489">Methyltransferase</keyword>
<dbReference type="SUPFAM" id="SSF75217">
    <property type="entry name" value="alpha/beta knot"/>
    <property type="match status" value="1"/>
</dbReference>
<dbReference type="InterPro" id="IPR001537">
    <property type="entry name" value="SpoU_MeTrfase"/>
</dbReference>
<feature type="region of interest" description="Disordered" evidence="4">
    <location>
        <begin position="1"/>
        <end position="47"/>
    </location>
</feature>
<dbReference type="InterPro" id="IPR029026">
    <property type="entry name" value="tRNA_m1G_MTases_N"/>
</dbReference>
<evidence type="ECO:0000313" key="7">
    <source>
        <dbReference type="Proteomes" id="UP000249377"/>
    </source>
</evidence>
<dbReference type="Gene3D" id="3.30.1330.30">
    <property type="match status" value="1"/>
</dbReference>
<keyword evidence="7" id="KW-1185">Reference proteome</keyword>
<dbReference type="SMART" id="SM00967">
    <property type="entry name" value="SpoU_sub_bind"/>
    <property type="match status" value="1"/>
</dbReference>
<dbReference type="InterPro" id="IPR013123">
    <property type="entry name" value="SpoU_subst-bd"/>
</dbReference>
<dbReference type="SUPFAM" id="SSF55315">
    <property type="entry name" value="L30e-like"/>
    <property type="match status" value="1"/>
</dbReference>
<reference evidence="6 7" key="1">
    <citation type="submission" date="2018-06" db="EMBL/GenBank/DDBJ databases">
        <title>Noncontiguous genome sequence of Ruminococcaceae bacterium ASD2818.</title>
        <authorList>
            <person name="Chaplin A.V."/>
            <person name="Sokolova S.R."/>
            <person name="Kochetkova T.O."/>
            <person name="Goltsov A.Y."/>
            <person name="Trofimov D.Y."/>
            <person name="Efimov B.A."/>
        </authorList>
    </citation>
    <scope>NUCLEOTIDE SEQUENCE [LARGE SCALE GENOMIC DNA]</scope>
    <source>
        <strain evidence="6 7">ASD2818</strain>
    </source>
</reference>
<protein>
    <submittedName>
        <fullName evidence="6">23S rRNA (Guanosine(2251)-2'-O)-methyltransferase RlmB</fullName>
    </submittedName>
</protein>
<dbReference type="AlphaFoldDB" id="A0A328UA85"/>
<dbReference type="InterPro" id="IPR029028">
    <property type="entry name" value="Alpha/beta_knot_MTases"/>
</dbReference>
<dbReference type="Pfam" id="PF00588">
    <property type="entry name" value="SpoU_methylase"/>
    <property type="match status" value="1"/>
</dbReference>
<dbReference type="GO" id="GO:0032259">
    <property type="term" value="P:methylation"/>
    <property type="evidence" value="ECO:0007669"/>
    <property type="project" value="UniProtKB-KW"/>
</dbReference>
<dbReference type="InterPro" id="IPR004441">
    <property type="entry name" value="rRNA_MeTrfase_TrmH"/>
</dbReference>
<proteinExistence type="inferred from homology"/>
<evidence type="ECO:0000256" key="2">
    <source>
        <dbReference type="ARBA" id="ARBA00022603"/>
    </source>
</evidence>